<evidence type="ECO:0000256" key="4">
    <source>
        <dbReference type="ARBA" id="ARBA00022490"/>
    </source>
</evidence>
<feature type="compositionally biased region" description="Basic and acidic residues" evidence="10">
    <location>
        <begin position="1725"/>
        <end position="1745"/>
    </location>
</feature>
<feature type="compositionally biased region" description="Pro residues" evidence="10">
    <location>
        <begin position="1858"/>
        <end position="1876"/>
    </location>
</feature>
<comment type="caution">
    <text evidence="12">The sequence shown here is derived from an EMBL/GenBank/DDBJ whole genome shotgun (WGS) entry which is preliminary data.</text>
</comment>
<dbReference type="InterPro" id="IPR004168">
    <property type="entry name" value="PPAK_motif"/>
</dbReference>
<keyword evidence="13" id="KW-1185">Reference proteome</keyword>
<feature type="compositionally biased region" description="Basic and acidic residues" evidence="10">
    <location>
        <begin position="1590"/>
        <end position="1604"/>
    </location>
</feature>
<feature type="compositionally biased region" description="Pro residues" evidence="10">
    <location>
        <begin position="1715"/>
        <end position="1724"/>
    </location>
</feature>
<name>A0A7J7WI40_MYOMY</name>
<evidence type="ECO:0000256" key="10">
    <source>
        <dbReference type="SAM" id="MobiDB-lite"/>
    </source>
</evidence>
<proteinExistence type="inferred from homology"/>
<dbReference type="FunFam" id="2.60.40.10:FF:000022">
    <property type="entry name" value="Cardiac titin"/>
    <property type="match status" value="7"/>
</dbReference>
<feature type="domain" description="Ig-like" evidence="11">
    <location>
        <begin position="677"/>
        <end position="766"/>
    </location>
</feature>
<dbReference type="FunFam" id="2.60.40.10:FF:000800">
    <property type="entry name" value="Cardiac titin"/>
    <property type="match status" value="1"/>
</dbReference>
<dbReference type="InterPro" id="IPR013783">
    <property type="entry name" value="Ig-like_fold"/>
</dbReference>
<sequence>MQECFATLSVLEPAAIVEKPESIKVTTGDTCTLECIVTGTPELSTKWFKDGKELTSDSKYKISFFNKVSGLKIINVAPRDSGVYSFEVQNPVGKDSCTVSVQVSDRTIPPSFTRKLKETNGLSGSSVVMECKVYGSPPISVSWFHEGNEISSGRKYQTTLTDNTCALTVNMLEESDAGDYTCVATNVAGSDECSAPLTVREPPSFVQKPDAMDVLTGANVTFTSIIKGTPPFSVSWFKGSSELVPGDRCNVSLEESVAELELFDVDTSQSGEYTCIVTNEAGKASCTTRLHVKAPAKFVKRLNDYSIEKGKALILEGTYTGTPAISVTWKKNGINITPSQRCNITTTEKSSILEIPSTAVEDSGQYNCYIENASGKDSCSAQIQILEPPYFVKQLEPVKVTVGDSASLQCQVAGTPEIVVSWYKGDTKLRPTATYKMHFRNNVATLVFNQVGSHDSGEYICRAENSVGEVSSSTFLTVQEQKLPPSFSRQLRDVQETVGLPVVFECAVTGSEPLSVSWYKDGKPLKDGPNVQTSFLDKVATLNIFKTDRSLAGQYSCTATNPIGSASSSARLILTEGKNPPFFDIHIAPVDAVVGDSADFECHVTGTQPIKVSWAKDNREIRSGGNYQISYLENTARLTILKVGKGDSGQYTCHAVNEVGKDSCTAQLNIKERLTPPSFTRKLSETVEETEGNSFKLEGRVAGSQPITAAWYKNNVEIHPTSNCEITFKNNILLLQVKKAGMGDAGLYTCKVSNDAGSALCTSSVVIKEPKKPPVFDQHLSPVTVSEGEFVQLSCHVQGSEPIRIQWLKAGKEIKSSDRCSFSFASGTAVLELRDVAKADAGDYVCKASNAAGSDTSKSKVTIKDKPTAVPTAKKAAVDGKLFFVSEPQSIRVVEKTTATFIAKVGGDPIPNVKWTKGKWRQLNPGGRVSILQKGDEAKLEIRDTTKTDSGLYRCVAFNKHGEIESNVNLQVDERKKQEKIEGDLRAMLKKAPTLKRGSGEEEEIDIMELLKNVDPKEYEKYARMYGITDFRGLLQAFELLKQSQEEETHRLEIEEIEKSEKEEKEFEELVSFIQQRLSQTEPVTLIKDIENQTVLKDNDAVFEIDIKINYPEIKLSWYKGTVKLEPSDKFEISIDGDRHTLRVKNCQLKDQGNYRLVCGPHIASAKLTVIEPAWERHLQDVTLKEGQTCTMTCQFSVPNVKSEWFRNGRILKPQGRHKTEVEHKVHKLTIADVRAEDQGQYTCKHGDLETSAELRIEAEPIQFTKRIQNIVVSEHQSATFECEVSFDDAIVTWYKGPTELIESQKYNFRNDGRCHYMTIHNVTPDDEGVYSVIARLEPRGEARSTAELYLTTKEIKLEMKPPDIPDSRVPIPTMPIRAIPPEEIPPTAVPPIPVLLPSPEEKKPPAKRIEVTKKAVKKDTKKVVAKPKEEEPPPKVPEVKKPPPPTALIPAKAPEVIDVSSKAEEVKITTITRQKEVREKKEAVYEKKQAVYEEKKVYIEPLEEPYDELEVEPYTEPFEEPYYEEPEEDYEETREEAKREVHEEWEEDFEEGQEYYVREEGYDEGEEEWEETYREREVIQVQKEVYEESQERKIPEKVPEKKKAPPPKVVKKPVVEKVEKTSRRIEEETVQVTKVPEVSKKIVPQKPPRTPVQEEVVEVKVPAVHTKKMVISEEKMFFASHTEEEVSVTVPEVQKKTVTEEKIHVAVSKKIEPPPKVPGVPKKPVPEEKIPVPVAKEKEAPPAEVTEVRKRAVKEEKISIEVPKREPRPTKEVTVTEEKEWSYTREEETVSVHREEEYEEYEEYDYKEFEEYEPAEEYDQYEDYEERELEHYEESKEYITEPEKPIPVKPVQEEPVPTKPKAPPTKVPEVPPPKEAIPEKKVPVAPPKKPEAPPAKGIYPCVVGHAFPGAGLSACVEVSSRLTNCIAWGKYVVTLA</sequence>
<feature type="domain" description="Ig-like" evidence="11">
    <location>
        <begin position="1261"/>
        <end position="1352"/>
    </location>
</feature>
<dbReference type="FunFam" id="2.60.40.10:FF:000218">
    <property type="entry name" value="titin isoform X1"/>
    <property type="match status" value="2"/>
</dbReference>
<dbReference type="InterPro" id="IPR007110">
    <property type="entry name" value="Ig-like_dom"/>
</dbReference>
<feature type="region of interest" description="Disordered" evidence="10">
    <location>
        <begin position="1769"/>
        <end position="1893"/>
    </location>
</feature>
<feature type="domain" description="Ig-like" evidence="11">
    <location>
        <begin position="867"/>
        <end position="971"/>
    </location>
</feature>
<feature type="domain" description="Ig-like" evidence="11">
    <location>
        <begin position="580"/>
        <end position="669"/>
    </location>
</feature>
<gene>
    <name evidence="12" type="ORF">mMyoMyo1_012101</name>
</gene>
<dbReference type="InterPro" id="IPR003598">
    <property type="entry name" value="Ig_sub2"/>
</dbReference>
<accession>A0A7J7WI40</accession>
<keyword evidence="4" id="KW-0963">Cytoplasm</keyword>
<reference evidence="12 13" key="1">
    <citation type="journal article" date="2020" name="Nature">
        <title>Six reference-quality genomes reveal evolution of bat adaptations.</title>
        <authorList>
            <person name="Jebb D."/>
            <person name="Huang Z."/>
            <person name="Pippel M."/>
            <person name="Hughes G.M."/>
            <person name="Lavrichenko K."/>
            <person name="Devanna P."/>
            <person name="Winkler S."/>
            <person name="Jermiin L.S."/>
            <person name="Skirmuntt E.C."/>
            <person name="Katzourakis A."/>
            <person name="Burkitt-Gray L."/>
            <person name="Ray D.A."/>
            <person name="Sullivan K.A.M."/>
            <person name="Roscito J.G."/>
            <person name="Kirilenko B.M."/>
            <person name="Davalos L.M."/>
            <person name="Corthals A.P."/>
            <person name="Power M.L."/>
            <person name="Jones G."/>
            <person name="Ransome R.D."/>
            <person name="Dechmann D.K.N."/>
            <person name="Locatelli A.G."/>
            <person name="Puechmaille S.J."/>
            <person name="Fedrigo O."/>
            <person name="Jarvis E.D."/>
            <person name="Hiller M."/>
            <person name="Vernes S.C."/>
            <person name="Myers E.W."/>
            <person name="Teeling E.C."/>
        </authorList>
    </citation>
    <scope>NUCLEOTIDE SEQUENCE [LARGE SCALE GENOMIC DNA]</scope>
    <source>
        <strain evidence="12">MMyoMyo1</strain>
        <tissue evidence="12">Flight muscle</tissue>
    </source>
</reference>
<keyword evidence="9" id="KW-0175">Coiled coil</keyword>
<evidence type="ECO:0000313" key="13">
    <source>
        <dbReference type="Proteomes" id="UP000527355"/>
    </source>
</evidence>
<dbReference type="GO" id="GO:0007156">
    <property type="term" value="P:homophilic cell adhesion via plasma membrane adhesion molecules"/>
    <property type="evidence" value="ECO:0007669"/>
    <property type="project" value="TreeGrafter"/>
</dbReference>
<feature type="compositionally biased region" description="Acidic residues" evidence="10">
    <location>
        <begin position="1811"/>
        <end position="1828"/>
    </location>
</feature>
<keyword evidence="8" id="KW-0393">Immunoglobulin domain</keyword>
<dbReference type="VEuPathDB" id="HostDB:GeneID_118661115"/>
<evidence type="ECO:0000256" key="5">
    <source>
        <dbReference type="ARBA" id="ARBA00022737"/>
    </source>
</evidence>
<evidence type="ECO:0000313" key="12">
    <source>
        <dbReference type="EMBL" id="KAF6336898.1"/>
    </source>
</evidence>
<dbReference type="GO" id="GO:0070593">
    <property type="term" value="P:dendrite self-avoidance"/>
    <property type="evidence" value="ECO:0007669"/>
    <property type="project" value="TreeGrafter"/>
</dbReference>
<feature type="region of interest" description="Disordered" evidence="10">
    <location>
        <begin position="1508"/>
        <end position="1574"/>
    </location>
</feature>
<dbReference type="InterPro" id="IPR003599">
    <property type="entry name" value="Ig_sub"/>
</dbReference>
<dbReference type="GO" id="GO:0005886">
    <property type="term" value="C:plasma membrane"/>
    <property type="evidence" value="ECO:0007669"/>
    <property type="project" value="TreeGrafter"/>
</dbReference>
<dbReference type="GO" id="GO:0007411">
    <property type="term" value="P:axon guidance"/>
    <property type="evidence" value="ECO:0007669"/>
    <property type="project" value="TreeGrafter"/>
</dbReference>
<dbReference type="FunFam" id="2.60.40.10:FF:000050">
    <property type="entry name" value="Titin isoform B"/>
    <property type="match status" value="1"/>
</dbReference>
<dbReference type="GO" id="GO:0030424">
    <property type="term" value="C:axon"/>
    <property type="evidence" value="ECO:0007669"/>
    <property type="project" value="TreeGrafter"/>
</dbReference>
<evidence type="ECO:0000256" key="1">
    <source>
        <dbReference type="ARBA" id="ARBA00004123"/>
    </source>
</evidence>
<feature type="region of interest" description="Disordered" evidence="10">
    <location>
        <begin position="1414"/>
        <end position="1454"/>
    </location>
</feature>
<keyword evidence="7" id="KW-0539">Nucleus</keyword>
<feature type="compositionally biased region" description="Basic and acidic residues" evidence="10">
    <location>
        <begin position="1769"/>
        <end position="1797"/>
    </location>
</feature>
<dbReference type="GO" id="GO:0005634">
    <property type="term" value="C:nucleus"/>
    <property type="evidence" value="ECO:0007669"/>
    <property type="project" value="UniProtKB-SubCell"/>
</dbReference>
<keyword evidence="5" id="KW-0677">Repeat</keyword>
<dbReference type="CDD" id="cd00096">
    <property type="entry name" value="Ig"/>
    <property type="match status" value="3"/>
</dbReference>
<comment type="similarity">
    <text evidence="3">Belongs to the protein kinase superfamily. CAMK Ser/Thr protein kinase family.</text>
</comment>
<feature type="domain" description="Ig-like" evidence="11">
    <location>
        <begin position="389"/>
        <end position="477"/>
    </location>
</feature>
<dbReference type="SMART" id="SM00408">
    <property type="entry name" value="IGc2"/>
    <property type="match status" value="12"/>
</dbReference>
<dbReference type="FunFam" id="2.60.40.10:FF:001272">
    <property type="entry name" value="titin isoform X1"/>
    <property type="match status" value="1"/>
</dbReference>
<dbReference type="SMART" id="SM00409">
    <property type="entry name" value="IG"/>
    <property type="match status" value="13"/>
</dbReference>
<dbReference type="Proteomes" id="UP000527355">
    <property type="component" value="Unassembled WGS sequence"/>
</dbReference>
<comment type="subcellular location">
    <subcellularLocation>
        <location evidence="2">Cytoplasm</location>
    </subcellularLocation>
    <subcellularLocation>
        <location evidence="1">Nucleus</location>
    </subcellularLocation>
</comment>
<feature type="domain" description="Ig-like" evidence="11">
    <location>
        <begin position="1161"/>
        <end position="1256"/>
    </location>
</feature>
<dbReference type="SUPFAM" id="SSF48726">
    <property type="entry name" value="Immunoglobulin"/>
    <property type="match status" value="13"/>
</dbReference>
<dbReference type="InterPro" id="IPR036179">
    <property type="entry name" value="Ig-like_dom_sf"/>
</dbReference>
<feature type="domain" description="Ig-like" evidence="11">
    <location>
        <begin position="295"/>
        <end position="384"/>
    </location>
</feature>
<feature type="compositionally biased region" description="Acidic residues" evidence="10">
    <location>
        <begin position="1562"/>
        <end position="1571"/>
    </location>
</feature>
<dbReference type="Gene3D" id="2.60.40.10">
    <property type="entry name" value="Immunoglobulins"/>
    <property type="match status" value="13"/>
</dbReference>
<feature type="coiled-coil region" evidence="9">
    <location>
        <begin position="1035"/>
        <end position="1077"/>
    </location>
</feature>
<dbReference type="InterPro" id="IPR040849">
    <property type="entry name" value="MyBP-C_THB"/>
</dbReference>
<organism evidence="12 13">
    <name type="scientific">Myotis myotis</name>
    <name type="common">Greater mouse-eared bat</name>
    <name type="synonym">Vespertilio myotis</name>
    <dbReference type="NCBI Taxonomy" id="51298"/>
    <lineage>
        <taxon>Eukaryota</taxon>
        <taxon>Metazoa</taxon>
        <taxon>Chordata</taxon>
        <taxon>Craniata</taxon>
        <taxon>Vertebrata</taxon>
        <taxon>Euteleostomi</taxon>
        <taxon>Mammalia</taxon>
        <taxon>Eutheria</taxon>
        <taxon>Laurasiatheria</taxon>
        <taxon>Chiroptera</taxon>
        <taxon>Yangochiroptera</taxon>
        <taxon>Vespertilionidae</taxon>
        <taxon>Myotis</taxon>
    </lineage>
</organism>
<feature type="region of interest" description="Disordered" evidence="10">
    <location>
        <begin position="1590"/>
        <end position="1612"/>
    </location>
</feature>
<feature type="compositionally biased region" description="Acidic residues" evidence="10">
    <location>
        <begin position="1508"/>
        <end position="1535"/>
    </location>
</feature>
<dbReference type="FunFam" id="2.60.40.10:FF:001342">
    <property type="entry name" value="titin isoform X1"/>
    <property type="match status" value="1"/>
</dbReference>
<feature type="compositionally biased region" description="Acidic residues" evidence="10">
    <location>
        <begin position="1544"/>
        <end position="1554"/>
    </location>
</feature>
<dbReference type="Pfam" id="PF07679">
    <property type="entry name" value="I-set"/>
    <property type="match status" value="13"/>
</dbReference>
<dbReference type="EMBL" id="JABWUV010000008">
    <property type="protein sequence ID" value="KAF6336898.1"/>
    <property type="molecule type" value="Genomic_DNA"/>
</dbReference>
<feature type="domain" description="Ig-like" evidence="11">
    <location>
        <begin position="110"/>
        <end position="198"/>
    </location>
</feature>
<dbReference type="InterPro" id="IPR013098">
    <property type="entry name" value="Ig_I-set"/>
</dbReference>
<feature type="domain" description="Ig-like" evidence="11">
    <location>
        <begin position="203"/>
        <end position="291"/>
    </location>
</feature>
<feature type="compositionally biased region" description="Basic and acidic residues" evidence="10">
    <location>
        <begin position="1829"/>
        <end position="1847"/>
    </location>
</feature>
<feature type="compositionally biased region" description="Basic and acidic residues" evidence="10">
    <location>
        <begin position="1414"/>
        <end position="1442"/>
    </location>
</feature>
<dbReference type="PANTHER" id="PTHR10075">
    <property type="entry name" value="BASIGIN RELATED"/>
    <property type="match status" value="1"/>
</dbReference>
<dbReference type="PROSITE" id="PS50835">
    <property type="entry name" value="IG_LIKE"/>
    <property type="match status" value="12"/>
</dbReference>
<feature type="domain" description="Ig-like" evidence="11">
    <location>
        <begin position="13"/>
        <end position="104"/>
    </location>
</feature>
<dbReference type="Pfam" id="PF18362">
    <property type="entry name" value="THB"/>
    <property type="match status" value="1"/>
</dbReference>
<dbReference type="GO" id="GO:0005737">
    <property type="term" value="C:cytoplasm"/>
    <property type="evidence" value="ECO:0007669"/>
    <property type="project" value="UniProtKB-SubCell"/>
</dbReference>
<feature type="region of interest" description="Disordered" evidence="10">
    <location>
        <begin position="1708"/>
        <end position="1745"/>
    </location>
</feature>
<evidence type="ECO:0000259" key="11">
    <source>
        <dbReference type="PROSITE" id="PS50835"/>
    </source>
</evidence>
<evidence type="ECO:0000256" key="6">
    <source>
        <dbReference type="ARBA" id="ARBA00023157"/>
    </source>
</evidence>
<dbReference type="PANTHER" id="PTHR10075:SF100">
    <property type="entry name" value="FASCICLIN-2"/>
    <property type="match status" value="1"/>
</dbReference>
<protein>
    <recommendedName>
        <fullName evidence="11">Ig-like domain-containing protein</fullName>
    </recommendedName>
</protein>
<evidence type="ECO:0000256" key="9">
    <source>
        <dbReference type="SAM" id="Coils"/>
    </source>
</evidence>
<evidence type="ECO:0000256" key="2">
    <source>
        <dbReference type="ARBA" id="ARBA00004496"/>
    </source>
</evidence>
<dbReference type="Pfam" id="PF02818">
    <property type="entry name" value="PPAK"/>
    <property type="match status" value="1"/>
</dbReference>
<feature type="domain" description="Ig-like" evidence="11">
    <location>
        <begin position="773"/>
        <end position="862"/>
    </location>
</feature>
<dbReference type="GO" id="GO:0098632">
    <property type="term" value="F:cell-cell adhesion mediator activity"/>
    <property type="evidence" value="ECO:0007669"/>
    <property type="project" value="TreeGrafter"/>
</dbReference>
<evidence type="ECO:0000256" key="8">
    <source>
        <dbReference type="ARBA" id="ARBA00023319"/>
    </source>
</evidence>
<evidence type="ECO:0000256" key="3">
    <source>
        <dbReference type="ARBA" id="ARBA00006692"/>
    </source>
</evidence>
<feature type="domain" description="Ig-like" evidence="11">
    <location>
        <begin position="485"/>
        <end position="575"/>
    </location>
</feature>
<evidence type="ECO:0000256" key="7">
    <source>
        <dbReference type="ARBA" id="ARBA00023242"/>
    </source>
</evidence>
<keyword evidence="6" id="KW-1015">Disulfide bond</keyword>